<name>A0A2P5HR77_DIAHE</name>
<dbReference type="Proteomes" id="UP000094444">
    <property type="component" value="Unassembled WGS sequence"/>
</dbReference>
<dbReference type="AlphaFoldDB" id="A0A2P5HR77"/>
<keyword evidence="2" id="KW-1185">Reference proteome</keyword>
<proteinExistence type="predicted"/>
<dbReference type="InParanoid" id="A0A2P5HR77"/>
<comment type="caution">
    <text evidence="1">The sequence shown here is derived from an EMBL/GenBank/DDBJ whole genome shotgun (WGS) entry which is preliminary data.</text>
</comment>
<evidence type="ECO:0000313" key="2">
    <source>
        <dbReference type="Proteomes" id="UP000094444"/>
    </source>
</evidence>
<sequence length="92" mass="10473">MARGSSLARRLRHRLPWLDDLQRVLLHNAFSPGTTPLSPATETHLPTAGYYLRAQVTHQPGTSYITVLGTEHYLVDARTPRPRPPLRWTYCP</sequence>
<dbReference type="EMBL" id="MAVT02000934">
    <property type="protein sequence ID" value="POS72754.1"/>
    <property type="molecule type" value="Genomic_DNA"/>
</dbReference>
<organism evidence="1 2">
    <name type="scientific">Diaporthe helianthi</name>
    <dbReference type="NCBI Taxonomy" id="158607"/>
    <lineage>
        <taxon>Eukaryota</taxon>
        <taxon>Fungi</taxon>
        <taxon>Dikarya</taxon>
        <taxon>Ascomycota</taxon>
        <taxon>Pezizomycotina</taxon>
        <taxon>Sordariomycetes</taxon>
        <taxon>Sordariomycetidae</taxon>
        <taxon>Diaporthales</taxon>
        <taxon>Diaporthaceae</taxon>
        <taxon>Diaporthe</taxon>
    </lineage>
</organism>
<evidence type="ECO:0000313" key="1">
    <source>
        <dbReference type="EMBL" id="POS72754.1"/>
    </source>
</evidence>
<gene>
    <name evidence="1" type="ORF">DHEL01_v208853</name>
</gene>
<accession>A0A2P5HR77</accession>
<reference evidence="1" key="1">
    <citation type="submission" date="2017-09" db="EMBL/GenBank/DDBJ databases">
        <title>Polyketide synthases of a Diaporthe helianthi virulent isolate.</title>
        <authorList>
            <person name="Baroncelli R."/>
        </authorList>
    </citation>
    <scope>NUCLEOTIDE SEQUENCE [LARGE SCALE GENOMIC DNA]</scope>
    <source>
        <strain evidence="1">7/96</strain>
    </source>
</reference>
<protein>
    <submittedName>
        <fullName evidence="1">Uncharacterized protein</fullName>
    </submittedName>
</protein>